<dbReference type="OrthoDB" id="5411041at2759"/>
<dbReference type="Proteomes" id="UP000078343">
    <property type="component" value="Unassembled WGS sequence"/>
</dbReference>
<protein>
    <submittedName>
        <fullName evidence="1">Uncharacterized protein</fullName>
    </submittedName>
</protein>
<dbReference type="AlphaFoldDB" id="A0A179A2B5"/>
<reference evidence="1 2" key="1">
    <citation type="submission" date="2016-04" db="EMBL/GenBank/DDBJ databases">
        <title>Draft genome of Fonsecaea erecta CBS 125763.</title>
        <authorList>
            <person name="Weiss V.A."/>
            <person name="Vicente V.A."/>
            <person name="Raittz R.T."/>
            <person name="Moreno L.F."/>
            <person name="De Souza E.M."/>
            <person name="Pedrosa F.O."/>
            <person name="Steffens M.B."/>
            <person name="Faoro H."/>
            <person name="Tadra-Sfeir M.Z."/>
            <person name="Najafzadeh M.J."/>
            <person name="Felipe M.S."/>
            <person name="Teixeira M."/>
            <person name="Sun J."/>
            <person name="Xi L."/>
            <person name="Gomes R."/>
            <person name="De Azevedo C.M."/>
            <person name="Salgado C.G."/>
            <person name="Da Silva M.B."/>
            <person name="Nascimento M.F."/>
            <person name="Queiroz-Telles F."/>
            <person name="Attili D.S."/>
            <person name="Gorbushina A."/>
        </authorList>
    </citation>
    <scope>NUCLEOTIDE SEQUENCE [LARGE SCALE GENOMIC DNA]</scope>
    <source>
        <strain evidence="1 2">CBS 125763</strain>
    </source>
</reference>
<dbReference type="GeneID" id="30005903"/>
<evidence type="ECO:0000313" key="1">
    <source>
        <dbReference type="EMBL" id="OAP65761.1"/>
    </source>
</evidence>
<comment type="caution">
    <text evidence="1">The sequence shown here is derived from an EMBL/GenBank/DDBJ whole genome shotgun (WGS) entry which is preliminary data.</text>
</comment>
<keyword evidence="2" id="KW-1185">Reference proteome</keyword>
<dbReference type="EMBL" id="LVYI01000001">
    <property type="protein sequence ID" value="OAP65761.1"/>
    <property type="molecule type" value="Genomic_DNA"/>
</dbReference>
<sequence>MASSASDTPEQDPAQRQRLFDDHRGFLHTSTLAACFLAPALVALPPRKLDLYTFSLTGAFIGAANYQLRERTGLGFMGHASRRFVNGQVPRFGQEIAGPANGDQRLPFEHAVVPGMVQQNETSALQDKAREAWTTGRNEDWKQRRLKEEQEKLEQGESYWSMIVDQVWEVWNQGEEKVDELKERDEEAVQKQKDQG</sequence>
<evidence type="ECO:0000313" key="2">
    <source>
        <dbReference type="Proteomes" id="UP000078343"/>
    </source>
</evidence>
<accession>A0A179A2B5</accession>
<organism evidence="1 2">
    <name type="scientific">Fonsecaea erecta</name>
    <dbReference type="NCBI Taxonomy" id="1367422"/>
    <lineage>
        <taxon>Eukaryota</taxon>
        <taxon>Fungi</taxon>
        <taxon>Dikarya</taxon>
        <taxon>Ascomycota</taxon>
        <taxon>Pezizomycotina</taxon>
        <taxon>Eurotiomycetes</taxon>
        <taxon>Chaetothyriomycetidae</taxon>
        <taxon>Chaetothyriales</taxon>
        <taxon>Herpotrichiellaceae</taxon>
        <taxon>Fonsecaea</taxon>
    </lineage>
</organism>
<proteinExistence type="predicted"/>
<gene>
    <name evidence="1" type="ORF">AYL99_01733</name>
</gene>
<dbReference type="RefSeq" id="XP_018699128.1">
    <property type="nucleotide sequence ID" value="XM_018833249.1"/>
</dbReference>
<name>A0A179A2B5_9EURO</name>